<dbReference type="EMBL" id="CALNXK010000132">
    <property type="protein sequence ID" value="CAH3165342.1"/>
    <property type="molecule type" value="Genomic_DNA"/>
</dbReference>
<organism evidence="1 2">
    <name type="scientific">Porites lobata</name>
    <dbReference type="NCBI Taxonomy" id="104759"/>
    <lineage>
        <taxon>Eukaryota</taxon>
        <taxon>Metazoa</taxon>
        <taxon>Cnidaria</taxon>
        <taxon>Anthozoa</taxon>
        <taxon>Hexacorallia</taxon>
        <taxon>Scleractinia</taxon>
        <taxon>Fungiina</taxon>
        <taxon>Poritidae</taxon>
        <taxon>Porites</taxon>
    </lineage>
</organism>
<name>A0ABN8QJF3_9CNID</name>
<comment type="caution">
    <text evidence="1">The sequence shown here is derived from an EMBL/GenBank/DDBJ whole genome shotgun (WGS) entry which is preliminary data.</text>
</comment>
<reference evidence="1 2" key="1">
    <citation type="submission" date="2022-05" db="EMBL/GenBank/DDBJ databases">
        <authorList>
            <consortium name="Genoscope - CEA"/>
            <person name="William W."/>
        </authorList>
    </citation>
    <scope>NUCLEOTIDE SEQUENCE [LARGE SCALE GENOMIC DNA]</scope>
</reference>
<evidence type="ECO:0000313" key="1">
    <source>
        <dbReference type="EMBL" id="CAH3165342.1"/>
    </source>
</evidence>
<sequence>MSSFRCFTCVVLVGCIASSLIYLHITLSWRKGFGKELPAVYENGSKVDSLGVIQKHFVYLLQTEQCLPSHLAESIGVAENCSCDIIVLSYQAKCDKSIIPSHTSYIFYPQTTWGTGRNALYFTAINRRLPYRYYIFLDDDVTFSFNKMTPPDLRKTQPLRVVQDWLLEYEPALGVLDYTPHHGAEWTLQRRREKCGIHDTPLVMPVVWFDALFHAFHHKAVAHILPYNMKYEKESWTVSALHIMAVVGLKFRGQALLFAAVTAGNPKHRNYPRSGELFDEAWRSFVEEIQREVPTAYQNYIVLEEHKENLGQHSLNSSTYCINATRHHPIVPYAYLARESLKHKFTKH</sequence>
<protein>
    <submittedName>
        <fullName evidence="1">Uncharacterized protein</fullName>
    </submittedName>
</protein>
<evidence type="ECO:0000313" key="2">
    <source>
        <dbReference type="Proteomes" id="UP001159405"/>
    </source>
</evidence>
<gene>
    <name evidence="1" type="ORF">PLOB_00007121</name>
</gene>
<keyword evidence="2" id="KW-1185">Reference proteome</keyword>
<proteinExistence type="predicted"/>
<accession>A0ABN8QJF3</accession>
<dbReference type="Proteomes" id="UP001159405">
    <property type="component" value="Unassembled WGS sequence"/>
</dbReference>